<dbReference type="AlphaFoldDB" id="A0A167GRF7"/>
<evidence type="ECO:0008006" key="4">
    <source>
        <dbReference type="Google" id="ProtNLM"/>
    </source>
</evidence>
<gene>
    <name evidence="2" type="ORF">CALVIDRAFT_558448</name>
</gene>
<evidence type="ECO:0000256" key="1">
    <source>
        <dbReference type="SAM" id="SignalP"/>
    </source>
</evidence>
<dbReference type="EMBL" id="KV417333">
    <property type="protein sequence ID" value="KZO90830.1"/>
    <property type="molecule type" value="Genomic_DNA"/>
</dbReference>
<proteinExistence type="predicted"/>
<organism evidence="2 3">
    <name type="scientific">Calocera viscosa (strain TUFC12733)</name>
    <dbReference type="NCBI Taxonomy" id="1330018"/>
    <lineage>
        <taxon>Eukaryota</taxon>
        <taxon>Fungi</taxon>
        <taxon>Dikarya</taxon>
        <taxon>Basidiomycota</taxon>
        <taxon>Agaricomycotina</taxon>
        <taxon>Dacrymycetes</taxon>
        <taxon>Dacrymycetales</taxon>
        <taxon>Dacrymycetaceae</taxon>
        <taxon>Calocera</taxon>
    </lineage>
</organism>
<evidence type="ECO:0000313" key="3">
    <source>
        <dbReference type="Proteomes" id="UP000076738"/>
    </source>
</evidence>
<sequence length="392" mass="45747">MMVIHRLAGVVLLVLTLLLTSFYAAPASRPHVQQFTAAAINAAQTTFRYGQQCSEQLSRGSLGCVPRDPTRAPGWIEGKRWVSADPDAQMHDWAQRMIEREDSGEMDWARNKTILFLGDSVVRDLIWTWCDDMIRKKRVLVKLDDSIKGWEKTQGWLCRHPTYNLSMINGFIYGMTDYSRYNLTRSPNEITSREWPAPPWSFEDRLPELKEQYDRFNADIIFANSGAWDFKFMYRRELKMRLPSSSIDPEELHGYGERLRKYFRLLRHYFPQQKIVWMQLHPMSSEDEGARWYWAQGLHPQVNGSQSPNATIVSQLPELFTRRRLAQLGSTYRQVAAEEQVDFVDYWKIAEATEPGTFIREGDAIHPAKFPSIRIMMDMVLEKVHRLAVYNV</sequence>
<keyword evidence="3" id="KW-1185">Reference proteome</keyword>
<evidence type="ECO:0000313" key="2">
    <source>
        <dbReference type="EMBL" id="KZO90830.1"/>
    </source>
</evidence>
<dbReference type="Gene3D" id="3.40.50.1110">
    <property type="entry name" value="SGNH hydrolase"/>
    <property type="match status" value="1"/>
</dbReference>
<feature type="signal peptide" evidence="1">
    <location>
        <begin position="1"/>
        <end position="27"/>
    </location>
</feature>
<dbReference type="SUPFAM" id="SSF52266">
    <property type="entry name" value="SGNH hydrolase"/>
    <property type="match status" value="1"/>
</dbReference>
<keyword evidence="1" id="KW-0732">Signal</keyword>
<dbReference type="Proteomes" id="UP000076738">
    <property type="component" value="Unassembled WGS sequence"/>
</dbReference>
<accession>A0A167GRF7</accession>
<name>A0A167GRF7_CALVF</name>
<protein>
    <recommendedName>
        <fullName evidence="4">SGNH hydrolase-type esterase domain-containing protein</fullName>
    </recommendedName>
</protein>
<dbReference type="OrthoDB" id="2588793at2759"/>
<feature type="chain" id="PRO_5007887065" description="SGNH hydrolase-type esterase domain-containing protein" evidence="1">
    <location>
        <begin position="28"/>
        <end position="392"/>
    </location>
</feature>
<dbReference type="InterPro" id="IPR036514">
    <property type="entry name" value="SGNH_hydro_sf"/>
</dbReference>
<reference evidence="2 3" key="1">
    <citation type="journal article" date="2016" name="Mol. Biol. Evol.">
        <title>Comparative Genomics of Early-Diverging Mushroom-Forming Fungi Provides Insights into the Origins of Lignocellulose Decay Capabilities.</title>
        <authorList>
            <person name="Nagy L.G."/>
            <person name="Riley R."/>
            <person name="Tritt A."/>
            <person name="Adam C."/>
            <person name="Daum C."/>
            <person name="Floudas D."/>
            <person name="Sun H."/>
            <person name="Yadav J.S."/>
            <person name="Pangilinan J."/>
            <person name="Larsson K.H."/>
            <person name="Matsuura K."/>
            <person name="Barry K."/>
            <person name="Labutti K."/>
            <person name="Kuo R."/>
            <person name="Ohm R.A."/>
            <person name="Bhattacharya S.S."/>
            <person name="Shirouzu T."/>
            <person name="Yoshinaga Y."/>
            <person name="Martin F.M."/>
            <person name="Grigoriev I.V."/>
            <person name="Hibbett D.S."/>
        </authorList>
    </citation>
    <scope>NUCLEOTIDE SEQUENCE [LARGE SCALE GENOMIC DNA]</scope>
    <source>
        <strain evidence="2 3">TUFC12733</strain>
    </source>
</reference>